<organism evidence="3">
    <name type="scientific">Pseudo-nitzschia australis</name>
    <dbReference type="NCBI Taxonomy" id="44445"/>
    <lineage>
        <taxon>Eukaryota</taxon>
        <taxon>Sar</taxon>
        <taxon>Stramenopiles</taxon>
        <taxon>Ochrophyta</taxon>
        <taxon>Bacillariophyta</taxon>
        <taxon>Bacillariophyceae</taxon>
        <taxon>Bacillariophycidae</taxon>
        <taxon>Bacillariales</taxon>
        <taxon>Bacillariaceae</taxon>
        <taxon>Pseudo-nitzschia</taxon>
    </lineage>
</organism>
<sequence length="251" mass="27500">MAATTRFLATCIAFVLLSVVAFAKPGFQNTTTGTKRSAQHDHEHEHERPASGTRAHGSARSTCPTVQATAGSACDFSTRGSLDCAYNYVLQGCPGAPDQSESKATLQCLPLVWCKCENEAPDQDQDQRGARWACKSMGKEEYCPGGPEETPPDRHRSCTPNAGDDTSPNTATTCQTITKRKKCKERAGCSWKRRGKACKVAAPHQQQQQPPSPSNKECSEFSNRKRKCINKGCEWNRNKKPLCIARGDMMD</sequence>
<feature type="compositionally biased region" description="Basic and acidic residues" evidence="1">
    <location>
        <begin position="38"/>
        <end position="49"/>
    </location>
</feature>
<feature type="region of interest" description="Disordered" evidence="1">
    <location>
        <begin position="142"/>
        <end position="171"/>
    </location>
</feature>
<reference evidence="3" key="1">
    <citation type="submission" date="2021-01" db="EMBL/GenBank/DDBJ databases">
        <authorList>
            <person name="Corre E."/>
            <person name="Pelletier E."/>
            <person name="Niang G."/>
            <person name="Scheremetjew M."/>
            <person name="Finn R."/>
            <person name="Kale V."/>
            <person name="Holt S."/>
            <person name="Cochrane G."/>
            <person name="Meng A."/>
            <person name="Brown T."/>
            <person name="Cohen L."/>
        </authorList>
    </citation>
    <scope>NUCLEOTIDE SEQUENCE</scope>
    <source>
        <strain evidence="3">10249 10 AB</strain>
    </source>
</reference>
<proteinExistence type="predicted"/>
<feature type="compositionally biased region" description="Polar residues" evidence="1">
    <location>
        <begin position="158"/>
        <end position="171"/>
    </location>
</feature>
<feature type="region of interest" description="Disordered" evidence="1">
    <location>
        <begin position="200"/>
        <end position="221"/>
    </location>
</feature>
<feature type="region of interest" description="Disordered" evidence="1">
    <location>
        <begin position="30"/>
        <end position="61"/>
    </location>
</feature>
<keyword evidence="2" id="KW-0732">Signal</keyword>
<dbReference type="EMBL" id="HBIX01010155">
    <property type="protein sequence ID" value="CAE0714954.1"/>
    <property type="molecule type" value="Transcribed_RNA"/>
</dbReference>
<evidence type="ECO:0000313" key="3">
    <source>
        <dbReference type="EMBL" id="CAE0714954.1"/>
    </source>
</evidence>
<name>A0A7S4AGJ0_9STRA</name>
<feature type="chain" id="PRO_5030689396" evidence="2">
    <location>
        <begin position="24"/>
        <end position="251"/>
    </location>
</feature>
<evidence type="ECO:0000256" key="1">
    <source>
        <dbReference type="SAM" id="MobiDB-lite"/>
    </source>
</evidence>
<protein>
    <submittedName>
        <fullName evidence="3">Uncharacterized protein</fullName>
    </submittedName>
</protein>
<dbReference type="AlphaFoldDB" id="A0A7S4AGJ0"/>
<gene>
    <name evidence="3" type="ORF">PAUS00366_LOCUS7706</name>
</gene>
<accession>A0A7S4AGJ0</accession>
<evidence type="ECO:0000256" key="2">
    <source>
        <dbReference type="SAM" id="SignalP"/>
    </source>
</evidence>
<feature type="signal peptide" evidence="2">
    <location>
        <begin position="1"/>
        <end position="23"/>
    </location>
</feature>